<gene>
    <name evidence="2" type="ORF">ACFFHT_10810</name>
</gene>
<keyword evidence="3" id="KW-1185">Reference proteome</keyword>
<sequence>MNQYKWGVLCLASIALFACKEDKTVVQSAVATTATQQSVAETIPLVSAEPTTIIQEKKCVVDDRCYEIDLKGLKTNVDWIDHYFQSEMREYLFPEGKDLLPEEVDKVKARWKQLPFDQLKSEYVKNIADLFSDAEHAPIGYSFEYQPRFIGQRQQLAMFVDYFYLYSGGAHGIYGTHFSNFDLKEKKLLKLDDILLPNQQLKFNALLRNAYLYYISTVENEQDPDKLEQLLKERESIPGGQLEPTDNFTFTYEGLLLSYLPYELGSYAEGEIQLLIPYSALIGVVKPDYLFNTTKTIISE</sequence>
<dbReference type="Gene3D" id="3.90.640.20">
    <property type="entry name" value="Heat-shock cognate protein, ATPase"/>
    <property type="match status" value="1"/>
</dbReference>
<dbReference type="Gene3D" id="3.30.565.40">
    <property type="entry name" value="Fervidobacterium nodosum Rt17-B1 like"/>
    <property type="match status" value="1"/>
</dbReference>
<dbReference type="InterPro" id="IPR037126">
    <property type="entry name" value="PdaC/RsiV-like_sf"/>
</dbReference>
<comment type="caution">
    <text evidence="2">The sequence shown here is derived from an EMBL/GenBank/DDBJ whole genome shotgun (WGS) entry which is preliminary data.</text>
</comment>
<dbReference type="Pfam" id="PF11738">
    <property type="entry name" value="DUF3298"/>
    <property type="match status" value="1"/>
</dbReference>
<evidence type="ECO:0000259" key="1">
    <source>
        <dbReference type="Pfam" id="PF11738"/>
    </source>
</evidence>
<dbReference type="InterPro" id="IPR021729">
    <property type="entry name" value="DUF3298"/>
</dbReference>
<protein>
    <submittedName>
        <fullName evidence="2">RsiV family protein</fullName>
    </submittedName>
</protein>
<reference evidence="2 3" key="1">
    <citation type="submission" date="2024-09" db="EMBL/GenBank/DDBJ databases">
        <authorList>
            <person name="Sun Q."/>
            <person name="Mori K."/>
        </authorList>
    </citation>
    <scope>NUCLEOTIDE SEQUENCE [LARGE SCALE GENOMIC DNA]</scope>
    <source>
        <strain evidence="2 3">CCM 7538</strain>
    </source>
</reference>
<evidence type="ECO:0000313" key="3">
    <source>
        <dbReference type="Proteomes" id="UP001589769"/>
    </source>
</evidence>
<accession>A0ABV6HYU0</accession>
<evidence type="ECO:0000313" key="2">
    <source>
        <dbReference type="EMBL" id="MFC0324036.1"/>
    </source>
</evidence>
<dbReference type="PROSITE" id="PS51257">
    <property type="entry name" value="PROKAR_LIPOPROTEIN"/>
    <property type="match status" value="1"/>
</dbReference>
<dbReference type="RefSeq" id="WP_382376119.1">
    <property type="nucleotide sequence ID" value="NZ_JBHLWA010000049.1"/>
</dbReference>
<dbReference type="EMBL" id="JBHLWA010000049">
    <property type="protein sequence ID" value="MFC0324036.1"/>
    <property type="molecule type" value="Genomic_DNA"/>
</dbReference>
<dbReference type="Proteomes" id="UP001589769">
    <property type="component" value="Unassembled WGS sequence"/>
</dbReference>
<proteinExistence type="predicted"/>
<name>A0ABV6HYU0_9PAST</name>
<feature type="domain" description="DUF3298" evidence="1">
    <location>
        <begin position="193"/>
        <end position="279"/>
    </location>
</feature>
<organism evidence="2 3">
    <name type="scientific">Gallibacterium melopsittaci</name>
    <dbReference type="NCBI Taxonomy" id="516063"/>
    <lineage>
        <taxon>Bacteria</taxon>
        <taxon>Pseudomonadati</taxon>
        <taxon>Pseudomonadota</taxon>
        <taxon>Gammaproteobacteria</taxon>
        <taxon>Pasteurellales</taxon>
        <taxon>Pasteurellaceae</taxon>
        <taxon>Gallibacterium</taxon>
    </lineage>
</organism>